<dbReference type="Gene3D" id="3.40.50.12780">
    <property type="entry name" value="N-terminal domain of ligase-like"/>
    <property type="match status" value="1"/>
</dbReference>
<sequence>MLDHQTLLRGEGTLPGLLRLRARERGQQVALREKVQGIWRGRTWADYYRDARRTALGLMKLGLQRGDRIVIASEDIPEWFYADLGAQMLGVQVVGIYPTNPWAEVQYIAGHCQAKVAITGDQEQTDKVLDAMKAGPGLPHLRHIFCVDMKGLRRYAPGEPHSYEHLMALGDQLIQEDPLAEQRLDRSIDALVPDDVNILVYTSGTTGPPKGAMLTHRNFIFAAYSYAAARQMVDKRFESVCYLPLCHVAERGYSTVLHLLTGGCVNFAESIDTVSANIREIAPTFFLGVPRIWEKLQQHFEFRMKDSGRVQRWLYRVGMKRGRALSDRRAVRGRLVSLGDRFEFGFWYLLLFRNMQRHMGLNRTHTRMCGGASVSPETLKFFDVIGLPVGQGYGLTEAGGLAFVQVPGRPFVPGSCGPAMPGVEWRVGEDGEVFVRSPGVFQGYLFDDKGTQDILAPDGWLASGDIVEVRATDEIAVVDRKKAIIITSGGKNIAPSEIENALKDSPFVREAIVVGEGRKFLGGLIQIDFDSVGRWAAERELPYTTFKSLTQMGEVRELIQQVVDEVNSKFARVENIRKFVLLEKELDHDDGELTATQKVRRGLINKKFARELEQIYGGAS</sequence>
<organism evidence="6 7">
    <name type="scientific">Hydrogenophaga borbori</name>
    <dbReference type="NCBI Taxonomy" id="2294117"/>
    <lineage>
        <taxon>Bacteria</taxon>
        <taxon>Pseudomonadati</taxon>
        <taxon>Pseudomonadota</taxon>
        <taxon>Betaproteobacteria</taxon>
        <taxon>Burkholderiales</taxon>
        <taxon>Comamonadaceae</taxon>
        <taxon>Hydrogenophaga</taxon>
    </lineage>
</organism>
<dbReference type="PANTHER" id="PTHR43272:SF32">
    <property type="entry name" value="AMP-DEPENDENT SYNTHETASE_LIGASE DOMAIN-CONTAINING PROTEIN"/>
    <property type="match status" value="1"/>
</dbReference>
<dbReference type="Pfam" id="PF23562">
    <property type="entry name" value="AMP-binding_C_3"/>
    <property type="match status" value="1"/>
</dbReference>
<evidence type="ECO:0000313" key="6">
    <source>
        <dbReference type="EMBL" id="RFP77329.1"/>
    </source>
</evidence>
<evidence type="ECO:0000256" key="2">
    <source>
        <dbReference type="ARBA" id="ARBA00022832"/>
    </source>
</evidence>
<dbReference type="Gene3D" id="3.30.300.30">
    <property type="match status" value="1"/>
</dbReference>
<gene>
    <name evidence="6" type="ORF">DY262_16365</name>
</gene>
<dbReference type="InterPro" id="IPR042099">
    <property type="entry name" value="ANL_N_sf"/>
</dbReference>
<dbReference type="Pfam" id="PF00501">
    <property type="entry name" value="AMP-binding"/>
    <property type="match status" value="1"/>
</dbReference>
<protein>
    <submittedName>
        <fullName evidence="6">Long-chain fatty acid--CoA ligase</fullName>
    </submittedName>
</protein>
<dbReference type="EMBL" id="QVLS01000011">
    <property type="protein sequence ID" value="RFP77329.1"/>
    <property type="molecule type" value="Genomic_DNA"/>
</dbReference>
<evidence type="ECO:0000256" key="4">
    <source>
        <dbReference type="ARBA" id="ARBA00024484"/>
    </source>
</evidence>
<feature type="domain" description="AMP-dependent synthetase/ligase" evidence="5">
    <location>
        <begin position="21"/>
        <end position="445"/>
    </location>
</feature>
<reference evidence="6 7" key="1">
    <citation type="submission" date="2018-08" db="EMBL/GenBank/DDBJ databases">
        <title>Hydrogenophaga sp. LA-38 isolated from sludge.</title>
        <authorList>
            <person name="Im W.-T."/>
        </authorList>
    </citation>
    <scope>NUCLEOTIDE SEQUENCE [LARGE SCALE GENOMIC DNA]</scope>
    <source>
        <strain evidence="6 7">LA-38</strain>
    </source>
</reference>
<dbReference type="InterPro" id="IPR020845">
    <property type="entry name" value="AMP-binding_CS"/>
</dbReference>
<dbReference type="SUPFAM" id="SSF56801">
    <property type="entry name" value="Acetyl-CoA synthetase-like"/>
    <property type="match status" value="1"/>
</dbReference>
<dbReference type="InterPro" id="IPR045851">
    <property type="entry name" value="AMP-bd_C_sf"/>
</dbReference>
<proteinExistence type="predicted"/>
<comment type="caution">
    <text evidence="6">The sequence shown here is derived from an EMBL/GenBank/DDBJ whole genome shotgun (WGS) entry which is preliminary data.</text>
</comment>
<evidence type="ECO:0000313" key="7">
    <source>
        <dbReference type="Proteomes" id="UP000261931"/>
    </source>
</evidence>
<dbReference type="RefSeq" id="WP_116960178.1">
    <property type="nucleotide sequence ID" value="NZ_QVLS01000011.1"/>
</dbReference>
<keyword evidence="2" id="KW-0276">Fatty acid metabolism</keyword>
<evidence type="ECO:0000256" key="3">
    <source>
        <dbReference type="ARBA" id="ARBA00023098"/>
    </source>
</evidence>
<comment type="catalytic activity">
    <reaction evidence="4">
        <text>a long-chain fatty acid + ATP + CoA = a long-chain fatty acyl-CoA + AMP + diphosphate</text>
        <dbReference type="Rhea" id="RHEA:15421"/>
        <dbReference type="ChEBI" id="CHEBI:30616"/>
        <dbReference type="ChEBI" id="CHEBI:33019"/>
        <dbReference type="ChEBI" id="CHEBI:57287"/>
        <dbReference type="ChEBI" id="CHEBI:57560"/>
        <dbReference type="ChEBI" id="CHEBI:83139"/>
        <dbReference type="ChEBI" id="CHEBI:456215"/>
        <dbReference type="EC" id="6.2.1.3"/>
    </reaction>
    <physiologicalReaction direction="left-to-right" evidence="4">
        <dbReference type="Rhea" id="RHEA:15422"/>
    </physiologicalReaction>
</comment>
<keyword evidence="1 6" id="KW-0436">Ligase</keyword>
<dbReference type="PROSITE" id="PS00455">
    <property type="entry name" value="AMP_BINDING"/>
    <property type="match status" value="1"/>
</dbReference>
<keyword evidence="3" id="KW-0443">Lipid metabolism</keyword>
<evidence type="ECO:0000256" key="1">
    <source>
        <dbReference type="ARBA" id="ARBA00022598"/>
    </source>
</evidence>
<dbReference type="PANTHER" id="PTHR43272">
    <property type="entry name" value="LONG-CHAIN-FATTY-ACID--COA LIGASE"/>
    <property type="match status" value="1"/>
</dbReference>
<dbReference type="InterPro" id="IPR000873">
    <property type="entry name" value="AMP-dep_synth/lig_dom"/>
</dbReference>
<evidence type="ECO:0000259" key="5">
    <source>
        <dbReference type="Pfam" id="PF00501"/>
    </source>
</evidence>
<name>A0A372EFW1_9BURK</name>
<dbReference type="AlphaFoldDB" id="A0A372EFW1"/>
<accession>A0A372EFW1</accession>
<keyword evidence="7" id="KW-1185">Reference proteome</keyword>
<dbReference type="GO" id="GO:0004467">
    <property type="term" value="F:long-chain fatty acid-CoA ligase activity"/>
    <property type="evidence" value="ECO:0007669"/>
    <property type="project" value="UniProtKB-EC"/>
</dbReference>
<dbReference type="GO" id="GO:0016020">
    <property type="term" value="C:membrane"/>
    <property type="evidence" value="ECO:0007669"/>
    <property type="project" value="TreeGrafter"/>
</dbReference>
<dbReference type="Proteomes" id="UP000261931">
    <property type="component" value="Unassembled WGS sequence"/>
</dbReference>